<organism evidence="5 6">
    <name type="scientific">Parendozoicomonas haliclonae</name>
    <dbReference type="NCBI Taxonomy" id="1960125"/>
    <lineage>
        <taxon>Bacteria</taxon>
        <taxon>Pseudomonadati</taxon>
        <taxon>Pseudomonadota</taxon>
        <taxon>Gammaproteobacteria</taxon>
        <taxon>Oceanospirillales</taxon>
        <taxon>Endozoicomonadaceae</taxon>
        <taxon>Parendozoicomonas</taxon>
    </lineage>
</organism>
<comment type="similarity">
    <text evidence="4">Belongs to the HflD family.</text>
</comment>
<evidence type="ECO:0000313" key="5">
    <source>
        <dbReference type="EMBL" id="SMA47914.1"/>
    </source>
</evidence>
<dbReference type="PANTHER" id="PTHR38100">
    <property type="entry name" value="HIGH FREQUENCY LYSOGENIZATION PROTEIN HFLD"/>
    <property type="match status" value="1"/>
</dbReference>
<dbReference type="Pfam" id="PF04356">
    <property type="entry name" value="DUF489"/>
    <property type="match status" value="1"/>
</dbReference>
<reference evidence="5 6" key="1">
    <citation type="submission" date="2017-03" db="EMBL/GenBank/DDBJ databases">
        <authorList>
            <person name="Afonso C.L."/>
            <person name="Miller P.J."/>
            <person name="Scott M.A."/>
            <person name="Spackman E."/>
            <person name="Goraichik I."/>
            <person name="Dimitrov K.M."/>
            <person name="Suarez D.L."/>
            <person name="Swayne D.E."/>
        </authorList>
    </citation>
    <scope>NUCLEOTIDE SEQUENCE [LARGE SCALE GENOMIC DNA]</scope>
    <source>
        <strain evidence="5">SB41UT1</strain>
    </source>
</reference>
<dbReference type="Proteomes" id="UP000196573">
    <property type="component" value="Unassembled WGS sequence"/>
</dbReference>
<evidence type="ECO:0000256" key="3">
    <source>
        <dbReference type="ARBA" id="ARBA00023136"/>
    </source>
</evidence>
<dbReference type="GO" id="GO:0005737">
    <property type="term" value="C:cytoplasm"/>
    <property type="evidence" value="ECO:0007669"/>
    <property type="project" value="UniProtKB-SubCell"/>
</dbReference>
<dbReference type="InterPro" id="IPR035932">
    <property type="entry name" value="HflD-like_sf"/>
</dbReference>
<evidence type="ECO:0000256" key="4">
    <source>
        <dbReference type="HAMAP-Rule" id="MF_00695"/>
    </source>
</evidence>
<gene>
    <name evidence="4 5" type="primary">hflD</name>
    <name evidence="5" type="ORF">EHSB41UT_02599</name>
</gene>
<dbReference type="PANTHER" id="PTHR38100:SF1">
    <property type="entry name" value="HIGH FREQUENCY LYSOGENIZATION PROTEIN HFLD"/>
    <property type="match status" value="1"/>
</dbReference>
<dbReference type="AlphaFoldDB" id="A0A1X7AL58"/>
<accession>A0A1X7AL58</accession>
<keyword evidence="6" id="KW-1185">Reference proteome</keyword>
<dbReference type="EMBL" id="FWPT01000005">
    <property type="protein sequence ID" value="SMA47914.1"/>
    <property type="molecule type" value="Genomic_DNA"/>
</dbReference>
<keyword evidence="1 4" id="KW-1003">Cell membrane</keyword>
<dbReference type="InterPro" id="IPR007451">
    <property type="entry name" value="HflD"/>
</dbReference>
<evidence type="ECO:0000313" key="6">
    <source>
        <dbReference type="Proteomes" id="UP000196573"/>
    </source>
</evidence>
<dbReference type="NCBIfam" id="NF001246">
    <property type="entry name" value="PRK00218.1-2"/>
    <property type="match status" value="1"/>
</dbReference>
<name>A0A1X7AL58_9GAMM</name>
<dbReference type="GO" id="GO:0005886">
    <property type="term" value="C:plasma membrane"/>
    <property type="evidence" value="ECO:0007669"/>
    <property type="project" value="UniProtKB-SubCell"/>
</dbReference>
<proteinExistence type="inferred from homology"/>
<comment type="subcellular location">
    <subcellularLocation>
        <location evidence="4">Cytoplasm</location>
    </subcellularLocation>
    <subcellularLocation>
        <location evidence="4">Cell membrane</location>
        <topology evidence="4">Peripheral membrane protein</topology>
        <orientation evidence="4">Cytoplasmic side</orientation>
    </subcellularLocation>
</comment>
<protein>
    <recommendedName>
        <fullName evidence="4">High frequency lysogenization protein HflD homolog</fullName>
    </recommendedName>
</protein>
<evidence type="ECO:0000256" key="2">
    <source>
        <dbReference type="ARBA" id="ARBA00022490"/>
    </source>
</evidence>
<dbReference type="HAMAP" id="MF_00695">
    <property type="entry name" value="HflD_protein"/>
    <property type="match status" value="1"/>
</dbReference>
<dbReference type="SUPFAM" id="SSF101322">
    <property type="entry name" value="YcfC-like"/>
    <property type="match status" value="1"/>
</dbReference>
<keyword evidence="2 4" id="KW-0963">Cytoplasm</keyword>
<dbReference type="Gene3D" id="1.10.3890.10">
    <property type="entry name" value="HflD-like"/>
    <property type="match status" value="1"/>
</dbReference>
<evidence type="ECO:0000256" key="1">
    <source>
        <dbReference type="ARBA" id="ARBA00022475"/>
    </source>
</evidence>
<sequence length="199" mass="22000">MALAGLFQACSLVEQVAKNGTTSEETLETAIKSIFVTDPQNVAEVYGDVYSLHNGLRLVRGLLERDPEVVRSDAVRYALTLIHLEKKVRNNRAMMSAIGEGINRARGQLNHFGHTHENLIANLAGVYLDTVSTLKTRVQVTGDLRNLQNAACANKIRACLMAGLRSAILWRQVGGRRWNLVFSRKAMLNECNSLLKGNL</sequence>
<dbReference type="OrthoDB" id="9788031at2"/>
<keyword evidence="3 4" id="KW-0472">Membrane</keyword>